<dbReference type="RefSeq" id="WP_110480885.1">
    <property type="nucleotide sequence ID" value="NZ_CP024988.1"/>
</dbReference>
<dbReference type="Proteomes" id="UP000247696">
    <property type="component" value="Chromosome"/>
</dbReference>
<evidence type="ECO:0000313" key="2">
    <source>
        <dbReference type="Proteomes" id="UP000247696"/>
    </source>
</evidence>
<proteinExistence type="predicted"/>
<dbReference type="EMBL" id="CP024988">
    <property type="protein sequence ID" value="AWT25106.1"/>
    <property type="molecule type" value="Genomic_DNA"/>
</dbReference>
<evidence type="ECO:0000313" key="1">
    <source>
        <dbReference type="EMBL" id="AWT25106.1"/>
    </source>
</evidence>
<dbReference type="KEGG" id="cpre:Csp1_02800"/>
<organism evidence="1 2">
    <name type="scientific">Corynebacterium provencense</name>
    <dbReference type="NCBI Taxonomy" id="1737425"/>
    <lineage>
        <taxon>Bacteria</taxon>
        <taxon>Bacillati</taxon>
        <taxon>Actinomycetota</taxon>
        <taxon>Actinomycetes</taxon>
        <taxon>Mycobacteriales</taxon>
        <taxon>Corynebacteriaceae</taxon>
        <taxon>Corynebacterium</taxon>
    </lineage>
</organism>
<gene>
    <name evidence="1" type="ORF">Csp1_02800</name>
</gene>
<keyword evidence="2" id="KW-1185">Reference proteome</keyword>
<accession>A0A2Z3YMB5</accession>
<protein>
    <submittedName>
        <fullName evidence="1">Uncharacterized protein</fullName>
    </submittedName>
</protein>
<dbReference type="STRING" id="1737425.GCA_900049755_02369"/>
<dbReference type="OrthoDB" id="4426771at2"/>
<dbReference type="AlphaFoldDB" id="A0A2Z3YMB5"/>
<name>A0A2Z3YMB5_9CORY</name>
<reference evidence="2" key="1">
    <citation type="submission" date="2017-11" db="EMBL/GenBank/DDBJ databases">
        <title>Otitis media/interna in a cat caused by the recently described species Corynebacterium provencense.</title>
        <authorList>
            <person name="Kittl S."/>
            <person name="Brodard I."/>
            <person name="Rychener L."/>
            <person name="Jores J."/>
            <person name="Roosje P."/>
            <person name="Gobeli Brawand S."/>
        </authorList>
    </citation>
    <scope>NUCLEOTIDE SEQUENCE [LARGE SCALE GENOMIC DNA]</scope>
    <source>
        <strain evidence="2">17KM38</strain>
    </source>
</reference>
<sequence>MPTLSEHDRQQHLTAAVEALESRMTGRFIDVDEAFAQLSPEPQWQTDQAASLLRRAHRRLRTTRRRS</sequence>